<dbReference type="Pfam" id="PF13181">
    <property type="entry name" value="TPR_8"/>
    <property type="match status" value="1"/>
</dbReference>
<sequence>MPTHSSGPTRSSAPPTASSPTPIPPATKALLRLAKAKAMFVKHFSPQFPTGLDSLIDSSVATMERHGYKERLAEAHYFQGMIQSLFFGRQVEGMVALEKARLEVPDDNLDLQSRIYQQLGSVYELMGNLDMAINYMRRVIAIEKRRRDPMVIMVNSYNIHTLFRKKRSDRQCRLLPAPRHPRAAQVQRPAFQCLQRVVRHLLSRAPRPQTGTLLLRPRPLRTDGRLPEVQLGLAQIARLERRPAEARRHLQLAEAMADTLFSTNQNYRMAMPYFLRRLAACHHADGNTLQELRALARLDSLSTVMNRANERLVNKATLLEQDYLARLIEKQHRREVRFTVAIIVLASLIAAILASCAGSCAPTTPVSTPPPSAATSKPTRLANSRRASKRCPSSSPTRFRPANHSTRPLL</sequence>
<proteinExistence type="predicted"/>
<dbReference type="InterPro" id="IPR019734">
    <property type="entry name" value="TPR_rpt"/>
</dbReference>
<evidence type="ECO:0000256" key="1">
    <source>
        <dbReference type="PROSITE-ProRule" id="PRU00339"/>
    </source>
</evidence>
<dbReference type="SMART" id="SM00028">
    <property type="entry name" value="TPR"/>
    <property type="match status" value="2"/>
</dbReference>
<name>A0ABV5ZPG8_9BACT</name>
<keyword evidence="1" id="KW-0802">TPR repeat</keyword>
<protein>
    <submittedName>
        <fullName evidence="3">Tetratricopeptide repeat protein</fullName>
    </submittedName>
</protein>
<feature type="repeat" description="TPR" evidence="1">
    <location>
        <begin position="113"/>
        <end position="146"/>
    </location>
</feature>
<evidence type="ECO:0000313" key="4">
    <source>
        <dbReference type="Proteomes" id="UP001589688"/>
    </source>
</evidence>
<dbReference type="Gene3D" id="1.25.40.10">
    <property type="entry name" value="Tetratricopeptide repeat domain"/>
    <property type="match status" value="1"/>
</dbReference>
<organism evidence="3 4">
    <name type="scientific">Hallella seregens ATCC 51272</name>
    <dbReference type="NCBI Taxonomy" id="1336250"/>
    <lineage>
        <taxon>Bacteria</taxon>
        <taxon>Pseudomonadati</taxon>
        <taxon>Bacteroidota</taxon>
        <taxon>Bacteroidia</taxon>
        <taxon>Bacteroidales</taxon>
        <taxon>Prevotellaceae</taxon>
        <taxon>Hallella</taxon>
    </lineage>
</organism>
<dbReference type="PROSITE" id="PS50005">
    <property type="entry name" value="TPR"/>
    <property type="match status" value="1"/>
</dbReference>
<evidence type="ECO:0000256" key="2">
    <source>
        <dbReference type="SAM" id="MobiDB-lite"/>
    </source>
</evidence>
<dbReference type="EMBL" id="JBHLZF010000003">
    <property type="protein sequence ID" value="MFB9898775.1"/>
    <property type="molecule type" value="Genomic_DNA"/>
</dbReference>
<dbReference type="InterPro" id="IPR011990">
    <property type="entry name" value="TPR-like_helical_dom_sf"/>
</dbReference>
<dbReference type="RefSeq" id="WP_390183306.1">
    <property type="nucleotide sequence ID" value="NZ_JBHLZF010000003.1"/>
</dbReference>
<comment type="caution">
    <text evidence="3">The sequence shown here is derived from an EMBL/GenBank/DDBJ whole genome shotgun (WGS) entry which is preliminary data.</text>
</comment>
<feature type="region of interest" description="Disordered" evidence="2">
    <location>
        <begin position="1"/>
        <end position="25"/>
    </location>
</feature>
<feature type="region of interest" description="Disordered" evidence="2">
    <location>
        <begin position="363"/>
        <end position="410"/>
    </location>
</feature>
<dbReference type="Proteomes" id="UP001589688">
    <property type="component" value="Unassembled WGS sequence"/>
</dbReference>
<dbReference type="SUPFAM" id="SSF48452">
    <property type="entry name" value="TPR-like"/>
    <property type="match status" value="1"/>
</dbReference>
<gene>
    <name evidence="3" type="ORF">ACFFK8_13500</name>
</gene>
<accession>A0ABV5ZPG8</accession>
<feature type="compositionally biased region" description="Polar residues" evidence="2">
    <location>
        <begin position="391"/>
        <end position="410"/>
    </location>
</feature>
<keyword evidence="4" id="KW-1185">Reference proteome</keyword>
<evidence type="ECO:0000313" key="3">
    <source>
        <dbReference type="EMBL" id="MFB9898775.1"/>
    </source>
</evidence>
<reference evidence="3 4" key="1">
    <citation type="submission" date="2024-09" db="EMBL/GenBank/DDBJ databases">
        <authorList>
            <person name="Sun Q."/>
            <person name="Mori K."/>
        </authorList>
    </citation>
    <scope>NUCLEOTIDE SEQUENCE [LARGE SCALE GENOMIC DNA]</scope>
    <source>
        <strain evidence="3 4">ATCC 51272</strain>
    </source>
</reference>